<evidence type="ECO:0000313" key="1">
    <source>
        <dbReference type="EMBL" id="EJK44017.1"/>
    </source>
</evidence>
<sequence>MYLCIYILRTITRLLNLTARANQEPPEGKAPKVLGRALKTGLLFCLRTTRATREDEESAGAPFCHSVILTGGGGSLVGGWGCAELRCRGAGAAEPKCDLLCCAAFECVWMRPLRPWPCSRVRQLQIALGAKAAKEGSGSLRGLRATLGSGSPLCPGVPLRSNRGGSSAAGQWTPVRREAEVRRWGSATVGPELGNRKR</sequence>
<evidence type="ECO:0000313" key="2">
    <source>
        <dbReference type="Proteomes" id="UP000266841"/>
    </source>
</evidence>
<dbReference type="AlphaFoldDB" id="K0RBU1"/>
<comment type="caution">
    <text evidence="1">The sequence shown here is derived from an EMBL/GenBank/DDBJ whole genome shotgun (WGS) entry which is preliminary data.</text>
</comment>
<reference evidence="1 2" key="1">
    <citation type="journal article" date="2012" name="Genome Biol.">
        <title>Genome and low-iron response of an oceanic diatom adapted to chronic iron limitation.</title>
        <authorList>
            <person name="Lommer M."/>
            <person name="Specht M."/>
            <person name="Roy A.S."/>
            <person name="Kraemer L."/>
            <person name="Andreson R."/>
            <person name="Gutowska M.A."/>
            <person name="Wolf J."/>
            <person name="Bergner S.V."/>
            <person name="Schilhabel M.B."/>
            <person name="Klostermeier U.C."/>
            <person name="Beiko R.G."/>
            <person name="Rosenstiel P."/>
            <person name="Hippler M."/>
            <person name="Laroche J."/>
        </authorList>
    </citation>
    <scope>NUCLEOTIDE SEQUENCE [LARGE SCALE GENOMIC DNA]</scope>
    <source>
        <strain evidence="1 2">CCMP1005</strain>
    </source>
</reference>
<organism evidence="1 2">
    <name type="scientific">Thalassiosira oceanica</name>
    <name type="common">Marine diatom</name>
    <dbReference type="NCBI Taxonomy" id="159749"/>
    <lineage>
        <taxon>Eukaryota</taxon>
        <taxon>Sar</taxon>
        <taxon>Stramenopiles</taxon>
        <taxon>Ochrophyta</taxon>
        <taxon>Bacillariophyta</taxon>
        <taxon>Coscinodiscophyceae</taxon>
        <taxon>Thalassiosirophycidae</taxon>
        <taxon>Thalassiosirales</taxon>
        <taxon>Thalassiosiraceae</taxon>
        <taxon>Thalassiosira</taxon>
    </lineage>
</organism>
<protein>
    <submittedName>
        <fullName evidence="1">Uncharacterized protein</fullName>
    </submittedName>
</protein>
<name>K0RBU1_THAOC</name>
<gene>
    <name evidence="1" type="ORF">THAOC_37482</name>
</gene>
<dbReference type="Proteomes" id="UP000266841">
    <property type="component" value="Unassembled WGS sequence"/>
</dbReference>
<accession>K0RBU1</accession>
<proteinExistence type="predicted"/>
<dbReference type="EMBL" id="AGNL01050282">
    <property type="protein sequence ID" value="EJK44017.1"/>
    <property type="molecule type" value="Genomic_DNA"/>
</dbReference>
<keyword evidence="2" id="KW-1185">Reference proteome</keyword>
<feature type="non-terminal residue" evidence="1">
    <location>
        <position position="198"/>
    </location>
</feature>